<dbReference type="InterPro" id="IPR018490">
    <property type="entry name" value="cNMP-bd_dom_sf"/>
</dbReference>
<feature type="domain" description="Cyclic nucleotide-binding" evidence="1">
    <location>
        <begin position="10"/>
        <end position="112"/>
    </location>
</feature>
<evidence type="ECO:0000313" key="3">
    <source>
        <dbReference type="Proteomes" id="UP001258315"/>
    </source>
</evidence>
<dbReference type="Proteomes" id="UP001258315">
    <property type="component" value="Unassembled WGS sequence"/>
</dbReference>
<dbReference type="Gene3D" id="2.60.120.10">
    <property type="entry name" value="Jelly Rolls"/>
    <property type="match status" value="1"/>
</dbReference>
<accession>A0ABU3GX61</accession>
<dbReference type="InterPro" id="IPR014710">
    <property type="entry name" value="RmlC-like_jellyroll"/>
</dbReference>
<dbReference type="CDD" id="cd00038">
    <property type="entry name" value="CAP_ED"/>
    <property type="match status" value="1"/>
</dbReference>
<dbReference type="RefSeq" id="WP_311951678.1">
    <property type="nucleotide sequence ID" value="NZ_JAVLVU010000001.1"/>
</dbReference>
<evidence type="ECO:0000313" key="2">
    <source>
        <dbReference type="EMBL" id="MDT3404349.1"/>
    </source>
</evidence>
<comment type="caution">
    <text evidence="2">The sequence shown here is derived from an EMBL/GenBank/DDBJ whole genome shotgun (WGS) entry which is preliminary data.</text>
</comment>
<keyword evidence="3" id="KW-1185">Reference proteome</keyword>
<dbReference type="InterPro" id="IPR000595">
    <property type="entry name" value="cNMP-bd_dom"/>
</dbReference>
<reference evidence="3" key="1">
    <citation type="submission" date="2023-07" db="EMBL/GenBank/DDBJ databases">
        <title>Functional and genomic diversity of the sorghum phyllosphere microbiome.</title>
        <authorList>
            <person name="Shade A."/>
        </authorList>
    </citation>
    <scope>NUCLEOTIDE SEQUENCE [LARGE SCALE GENOMIC DNA]</scope>
    <source>
        <strain evidence="3">SORGH_AS_0422</strain>
    </source>
</reference>
<dbReference type="EMBL" id="JAVLVU010000001">
    <property type="protein sequence ID" value="MDT3404349.1"/>
    <property type="molecule type" value="Genomic_DNA"/>
</dbReference>
<dbReference type="Pfam" id="PF00027">
    <property type="entry name" value="cNMP_binding"/>
    <property type="match status" value="1"/>
</dbReference>
<sequence>MQQIRQQLELNSKMPDEDWAVFESYLERHEYAKGSLILHAGEVEKYLSFIEEGMIRYFIPDEVKEITFGFSFDGEFASAYDSFLMQSPCTYAVQALSKVVVWRISYHDLQTVYALTQTGNNVGRRAGEGLFLIKSAREISLLKDNAEERYLKLFKTRPGLFRQIPLKYIASYIGITPQALSRIRRRIS</sequence>
<proteinExistence type="predicted"/>
<gene>
    <name evidence="2" type="ORF">QE417_003421</name>
</gene>
<protein>
    <submittedName>
        <fullName evidence="2">CRP-like cAMP-binding protein</fullName>
    </submittedName>
</protein>
<name>A0ABU3GX61_9SPHI</name>
<organism evidence="2 3">
    <name type="scientific">Mucilaginibacter terrae</name>
    <dbReference type="NCBI Taxonomy" id="1955052"/>
    <lineage>
        <taxon>Bacteria</taxon>
        <taxon>Pseudomonadati</taxon>
        <taxon>Bacteroidota</taxon>
        <taxon>Sphingobacteriia</taxon>
        <taxon>Sphingobacteriales</taxon>
        <taxon>Sphingobacteriaceae</taxon>
        <taxon>Mucilaginibacter</taxon>
    </lineage>
</organism>
<evidence type="ECO:0000259" key="1">
    <source>
        <dbReference type="PROSITE" id="PS50042"/>
    </source>
</evidence>
<dbReference type="PROSITE" id="PS50042">
    <property type="entry name" value="CNMP_BINDING_3"/>
    <property type="match status" value="1"/>
</dbReference>
<dbReference type="SUPFAM" id="SSF51206">
    <property type="entry name" value="cAMP-binding domain-like"/>
    <property type="match status" value="1"/>
</dbReference>